<dbReference type="AlphaFoldDB" id="A0A7X9W868"/>
<dbReference type="SUPFAM" id="SSF51735">
    <property type="entry name" value="NAD(P)-binding Rossmann-fold domains"/>
    <property type="match status" value="1"/>
</dbReference>
<dbReference type="PANTHER" id="PTHR44196">
    <property type="entry name" value="DEHYDROGENASE/REDUCTASE SDR FAMILY MEMBER 7B"/>
    <property type="match status" value="1"/>
</dbReference>
<name>A0A7X9W868_STACP</name>
<dbReference type="Pfam" id="PF00106">
    <property type="entry name" value="adh_short"/>
    <property type="match status" value="1"/>
</dbReference>
<evidence type="ECO:0000313" key="3">
    <source>
        <dbReference type="EMBL" id="NMK53272.1"/>
    </source>
</evidence>
<comment type="similarity">
    <text evidence="1">Belongs to the short-chain dehydrogenases/reductases (SDR) family.</text>
</comment>
<gene>
    <name evidence="4" type="ORF">HHM13_05650</name>
    <name evidence="3" type="ORF">HHM24_00720</name>
</gene>
<reference evidence="5 6" key="1">
    <citation type="submission" date="2020-04" db="EMBL/GenBank/DDBJ databases">
        <title>The Epidemiology and Molecular Characteristics of Linezolid-Resistant Staphylococcus capitis in Huashan Hospital, Shanghai.</title>
        <authorList>
            <person name="Ding L."/>
            <person name="Li P."/>
            <person name="Yang Y."/>
            <person name="Lin D."/>
            <person name="Xu X."/>
        </authorList>
    </citation>
    <scope>NUCLEOTIDE SEQUENCE [LARGE SCALE GENOMIC DNA]</scope>
    <source>
        <strain evidence="4 6">12-86</strain>
        <strain evidence="3 5">17-84</strain>
    </source>
</reference>
<dbReference type="Gene3D" id="3.40.50.720">
    <property type="entry name" value="NAD(P)-binding Rossmann-like Domain"/>
    <property type="match status" value="1"/>
</dbReference>
<dbReference type="GO" id="GO:0016491">
    <property type="term" value="F:oxidoreductase activity"/>
    <property type="evidence" value="ECO:0007669"/>
    <property type="project" value="UniProtKB-KW"/>
</dbReference>
<dbReference type="Proteomes" id="UP000550736">
    <property type="component" value="Unassembled WGS sequence"/>
</dbReference>
<dbReference type="Proteomes" id="UP000538955">
    <property type="component" value="Unassembled WGS sequence"/>
</dbReference>
<dbReference type="EMBL" id="JABBLX010000012">
    <property type="protein sequence ID" value="NMK97577.1"/>
    <property type="molecule type" value="Genomic_DNA"/>
</dbReference>
<comment type="caution">
    <text evidence="4">The sequence shown here is derived from an EMBL/GenBank/DDBJ whole genome shotgun (WGS) entry which is preliminary data.</text>
</comment>
<protein>
    <submittedName>
        <fullName evidence="4">SDR family NAD(P)-dependent oxidoreductase</fullName>
    </submittedName>
</protein>
<dbReference type="InterPro" id="IPR036291">
    <property type="entry name" value="NAD(P)-bd_dom_sf"/>
</dbReference>
<evidence type="ECO:0000313" key="5">
    <source>
        <dbReference type="Proteomes" id="UP000538955"/>
    </source>
</evidence>
<evidence type="ECO:0000256" key="2">
    <source>
        <dbReference type="ARBA" id="ARBA00023002"/>
    </source>
</evidence>
<dbReference type="PRINTS" id="PR00081">
    <property type="entry name" value="GDHRDH"/>
</dbReference>
<dbReference type="CDD" id="cd05233">
    <property type="entry name" value="SDR_c"/>
    <property type="match status" value="1"/>
</dbReference>
<proteinExistence type="inferred from homology"/>
<dbReference type="RefSeq" id="WP_023350226.1">
    <property type="nucleotide sequence ID" value="NZ_CBCPJN010000001.1"/>
</dbReference>
<accession>A0A7X9W868</accession>
<keyword evidence="2" id="KW-0560">Oxidoreductase</keyword>
<keyword evidence="5" id="KW-1185">Reference proteome</keyword>
<dbReference type="PROSITE" id="PS00061">
    <property type="entry name" value="ADH_SHORT"/>
    <property type="match status" value="1"/>
</dbReference>
<sequence>MIGQHYIVTGGTSGLGLSLVHQLLKRGAHVTVLARNISKFNQIDFRSHSKNINVIQCDLQQREDIYQLSEKIKAPVNGFIYSSGLGYFKSINNHTLDEVIETYDVNLVSFNLMYQILRPKLVKHAHIIGISSQAAFVTQANAAHYGASKAALTAVLNALRLEEPEFHIMAVHPGPIDTPFHKKADPSLAFFNKYKLIMIDAEQLAERIILGILKNKKEINQPGWMHNILKLYHLAPRTLENCLPNLFKNKE</sequence>
<dbReference type="EMBL" id="JABBMI010000001">
    <property type="protein sequence ID" value="NMK53272.1"/>
    <property type="molecule type" value="Genomic_DNA"/>
</dbReference>
<dbReference type="InterPro" id="IPR002347">
    <property type="entry name" value="SDR_fam"/>
</dbReference>
<evidence type="ECO:0000313" key="4">
    <source>
        <dbReference type="EMBL" id="NMK97577.1"/>
    </source>
</evidence>
<dbReference type="GO" id="GO:0016020">
    <property type="term" value="C:membrane"/>
    <property type="evidence" value="ECO:0007669"/>
    <property type="project" value="TreeGrafter"/>
</dbReference>
<evidence type="ECO:0000256" key="1">
    <source>
        <dbReference type="ARBA" id="ARBA00006484"/>
    </source>
</evidence>
<dbReference type="InterPro" id="IPR020904">
    <property type="entry name" value="Sc_DH/Rdtase_CS"/>
</dbReference>
<evidence type="ECO:0000313" key="6">
    <source>
        <dbReference type="Proteomes" id="UP000550736"/>
    </source>
</evidence>
<organism evidence="4 6">
    <name type="scientific">Staphylococcus capitis</name>
    <dbReference type="NCBI Taxonomy" id="29388"/>
    <lineage>
        <taxon>Bacteria</taxon>
        <taxon>Bacillati</taxon>
        <taxon>Bacillota</taxon>
        <taxon>Bacilli</taxon>
        <taxon>Bacillales</taxon>
        <taxon>Staphylococcaceae</taxon>
        <taxon>Staphylococcus</taxon>
    </lineage>
</organism>
<dbReference type="PANTHER" id="PTHR44196:SF1">
    <property type="entry name" value="DEHYDROGENASE_REDUCTASE SDR FAMILY MEMBER 7B"/>
    <property type="match status" value="1"/>
</dbReference>